<gene>
    <name evidence="20" type="ORF">AOC36_04175</name>
</gene>
<evidence type="ECO:0000256" key="17">
    <source>
        <dbReference type="ARBA" id="ARBA00023264"/>
    </source>
</evidence>
<evidence type="ECO:0000256" key="12">
    <source>
        <dbReference type="ARBA" id="ARBA00022695"/>
    </source>
</evidence>
<keyword evidence="16" id="KW-0594">Phospholipid biosynthesis</keyword>
<feature type="transmembrane region" description="Helical" evidence="19">
    <location>
        <begin position="192"/>
        <end position="215"/>
    </location>
</feature>
<evidence type="ECO:0000256" key="10">
    <source>
        <dbReference type="ARBA" id="ARBA00022679"/>
    </source>
</evidence>
<dbReference type="InterPro" id="IPR000374">
    <property type="entry name" value="PC_trans"/>
</dbReference>
<keyword evidence="14" id="KW-0443">Lipid metabolism</keyword>
<keyword evidence="8" id="KW-1003">Cell membrane</keyword>
<evidence type="ECO:0000313" key="20">
    <source>
        <dbReference type="EMBL" id="AMC93196.1"/>
    </source>
</evidence>
<dbReference type="KEGG" id="erl:AOC36_04175"/>
<comment type="catalytic activity">
    <reaction evidence="1 18">
        <text>a 1,2-diacyl-sn-glycero-3-phosphate + CTP + H(+) = a CDP-1,2-diacyl-sn-glycerol + diphosphate</text>
        <dbReference type="Rhea" id="RHEA:16229"/>
        <dbReference type="ChEBI" id="CHEBI:15378"/>
        <dbReference type="ChEBI" id="CHEBI:33019"/>
        <dbReference type="ChEBI" id="CHEBI:37563"/>
        <dbReference type="ChEBI" id="CHEBI:58332"/>
        <dbReference type="ChEBI" id="CHEBI:58608"/>
        <dbReference type="EC" id="2.7.7.41"/>
    </reaction>
</comment>
<evidence type="ECO:0000256" key="7">
    <source>
        <dbReference type="ARBA" id="ARBA00019373"/>
    </source>
</evidence>
<dbReference type="PROSITE" id="PS01315">
    <property type="entry name" value="CDS"/>
    <property type="match status" value="1"/>
</dbReference>
<dbReference type="OrthoDB" id="9799199at2"/>
<comment type="pathway">
    <text evidence="3 18">Phospholipid metabolism; CDP-diacylglycerol biosynthesis; CDP-diacylglycerol from sn-glycerol 3-phosphate: step 3/3.</text>
</comment>
<dbReference type="GO" id="GO:0004605">
    <property type="term" value="F:phosphatidate cytidylyltransferase activity"/>
    <property type="evidence" value="ECO:0007669"/>
    <property type="project" value="UniProtKB-EC"/>
</dbReference>
<evidence type="ECO:0000256" key="11">
    <source>
        <dbReference type="ARBA" id="ARBA00022692"/>
    </source>
</evidence>
<feature type="transmembrane region" description="Helical" evidence="19">
    <location>
        <begin position="51"/>
        <end position="67"/>
    </location>
</feature>
<feature type="transmembrane region" description="Helical" evidence="19">
    <location>
        <begin position="165"/>
        <end position="186"/>
    </location>
</feature>
<accession>A0A120JTK7</accession>
<feature type="transmembrane region" description="Helical" evidence="19">
    <location>
        <begin position="6"/>
        <end position="39"/>
    </location>
</feature>
<evidence type="ECO:0000313" key="21">
    <source>
        <dbReference type="Proteomes" id="UP000063781"/>
    </source>
</evidence>
<dbReference type="EMBL" id="CP013213">
    <property type="protein sequence ID" value="AMC93196.1"/>
    <property type="molecule type" value="Genomic_DNA"/>
</dbReference>
<dbReference type="RefSeq" id="WP_067631728.1">
    <property type="nucleotide sequence ID" value="NZ_CP013213.1"/>
</dbReference>
<dbReference type="AlphaFoldDB" id="A0A120JTK7"/>
<comment type="pathway">
    <text evidence="4">Lipid metabolism.</text>
</comment>
<name>A0A120JTK7_9FIRM</name>
<evidence type="ECO:0000256" key="9">
    <source>
        <dbReference type="ARBA" id="ARBA00022516"/>
    </source>
</evidence>
<dbReference type="Pfam" id="PF01148">
    <property type="entry name" value="CTP_transf_1"/>
    <property type="match status" value="1"/>
</dbReference>
<evidence type="ECO:0000256" key="5">
    <source>
        <dbReference type="ARBA" id="ARBA00010185"/>
    </source>
</evidence>
<keyword evidence="17" id="KW-1208">Phospholipid metabolism</keyword>
<dbReference type="EC" id="2.7.7.41" evidence="6 18"/>
<keyword evidence="12 18" id="KW-0548">Nucleotidyltransferase</keyword>
<keyword evidence="21" id="KW-1185">Reference proteome</keyword>
<feature type="transmembrane region" description="Helical" evidence="19">
    <location>
        <begin position="100"/>
        <end position="119"/>
    </location>
</feature>
<evidence type="ECO:0000256" key="8">
    <source>
        <dbReference type="ARBA" id="ARBA00022475"/>
    </source>
</evidence>
<dbReference type="PANTHER" id="PTHR46382:SF1">
    <property type="entry name" value="PHOSPHATIDATE CYTIDYLYLTRANSFERASE"/>
    <property type="match status" value="1"/>
</dbReference>
<evidence type="ECO:0000256" key="18">
    <source>
        <dbReference type="RuleBase" id="RU003938"/>
    </source>
</evidence>
<organism evidence="20 21">
    <name type="scientific">Erysipelothrix larvae</name>
    <dbReference type="NCBI Taxonomy" id="1514105"/>
    <lineage>
        <taxon>Bacteria</taxon>
        <taxon>Bacillati</taxon>
        <taxon>Bacillota</taxon>
        <taxon>Erysipelotrichia</taxon>
        <taxon>Erysipelotrichales</taxon>
        <taxon>Erysipelotrichaceae</taxon>
        <taxon>Erysipelothrix</taxon>
    </lineage>
</organism>
<feature type="transmembrane region" description="Helical" evidence="19">
    <location>
        <begin position="125"/>
        <end position="144"/>
    </location>
</feature>
<feature type="transmembrane region" description="Helical" evidence="19">
    <location>
        <begin position="235"/>
        <end position="256"/>
    </location>
</feature>
<evidence type="ECO:0000256" key="14">
    <source>
        <dbReference type="ARBA" id="ARBA00023098"/>
    </source>
</evidence>
<evidence type="ECO:0000256" key="4">
    <source>
        <dbReference type="ARBA" id="ARBA00005189"/>
    </source>
</evidence>
<evidence type="ECO:0000256" key="19">
    <source>
        <dbReference type="SAM" id="Phobius"/>
    </source>
</evidence>
<keyword evidence="11 18" id="KW-0812">Transmembrane</keyword>
<dbReference type="GO" id="GO:0016024">
    <property type="term" value="P:CDP-diacylglycerol biosynthetic process"/>
    <property type="evidence" value="ECO:0007669"/>
    <property type="project" value="UniProtKB-UniPathway"/>
</dbReference>
<feature type="transmembrane region" description="Helical" evidence="19">
    <location>
        <begin position="73"/>
        <end position="93"/>
    </location>
</feature>
<keyword evidence="15 19" id="KW-0472">Membrane</keyword>
<reference evidence="20 21" key="1">
    <citation type="submission" date="2015-10" db="EMBL/GenBank/DDBJ databases">
        <title>Erysipelothrix larvae sp. LV19 isolated from the larval gut of the rhinoceros beetle, Trypoxylus dichotomus.</title>
        <authorList>
            <person name="Lim S."/>
            <person name="Kim B.-C."/>
        </authorList>
    </citation>
    <scope>NUCLEOTIDE SEQUENCE [LARGE SCALE GENOMIC DNA]</scope>
    <source>
        <strain evidence="20 21">LV19</strain>
    </source>
</reference>
<keyword evidence="13 19" id="KW-1133">Transmembrane helix</keyword>
<evidence type="ECO:0000256" key="3">
    <source>
        <dbReference type="ARBA" id="ARBA00005119"/>
    </source>
</evidence>
<dbReference type="GO" id="GO:0005886">
    <property type="term" value="C:plasma membrane"/>
    <property type="evidence" value="ECO:0007669"/>
    <property type="project" value="UniProtKB-SubCell"/>
</dbReference>
<evidence type="ECO:0000256" key="13">
    <source>
        <dbReference type="ARBA" id="ARBA00022989"/>
    </source>
</evidence>
<evidence type="ECO:0000256" key="1">
    <source>
        <dbReference type="ARBA" id="ARBA00001698"/>
    </source>
</evidence>
<dbReference type="STRING" id="1514105.AOC36_04175"/>
<evidence type="ECO:0000256" key="16">
    <source>
        <dbReference type="ARBA" id="ARBA00023209"/>
    </source>
</evidence>
<protein>
    <recommendedName>
        <fullName evidence="7 18">Phosphatidate cytidylyltransferase</fullName>
        <ecNumber evidence="6 18">2.7.7.41</ecNumber>
    </recommendedName>
</protein>
<dbReference type="Proteomes" id="UP000063781">
    <property type="component" value="Chromosome"/>
</dbReference>
<dbReference type="UniPathway" id="UPA00557">
    <property type="reaction ID" value="UER00614"/>
</dbReference>
<evidence type="ECO:0000256" key="6">
    <source>
        <dbReference type="ARBA" id="ARBA00012487"/>
    </source>
</evidence>
<proteinExistence type="inferred from homology"/>
<comment type="subcellular location">
    <subcellularLocation>
        <location evidence="2">Cell membrane</location>
        <topology evidence="2">Multi-pass membrane protein</topology>
    </subcellularLocation>
</comment>
<sequence>MKERIITSIILVGVLALVLISGQTGFMVFVAIVGVIAGYEIYKIKKTEWKPSILLILWAYILSGAFLPTDYFIAVLSIALILLLAISVFNEWFSVQDMAFVFMMGTILALTLSSLVLVFSYDLFVLLYVVLATYSTDIFAYFGGTFFGKTKLIERVSPKKTVEGAIIGVIGSITVSLLFGMVYVVNRGILPFEVILTISLLVPFVGQIGDLAFSLVKRFYNIKDYGNILPGHGGILDRIDSIAFSFIVFTVVLSIIL</sequence>
<comment type="similarity">
    <text evidence="5 18">Belongs to the CDS family.</text>
</comment>
<keyword evidence="10 18" id="KW-0808">Transferase</keyword>
<evidence type="ECO:0000256" key="2">
    <source>
        <dbReference type="ARBA" id="ARBA00004651"/>
    </source>
</evidence>
<keyword evidence="9" id="KW-0444">Lipid biosynthesis</keyword>
<dbReference type="PANTHER" id="PTHR46382">
    <property type="entry name" value="PHOSPHATIDATE CYTIDYLYLTRANSFERASE"/>
    <property type="match status" value="1"/>
</dbReference>
<evidence type="ECO:0000256" key="15">
    <source>
        <dbReference type="ARBA" id="ARBA00023136"/>
    </source>
</evidence>